<evidence type="ECO:0000256" key="2">
    <source>
        <dbReference type="ARBA" id="ARBA00022475"/>
    </source>
</evidence>
<evidence type="ECO:0000256" key="10">
    <source>
        <dbReference type="ARBA" id="ARBA00037764"/>
    </source>
</evidence>
<dbReference type="GO" id="GO:0007165">
    <property type="term" value="P:signal transduction"/>
    <property type="evidence" value="ECO:0007669"/>
    <property type="project" value="UniProtKB-KW"/>
</dbReference>
<dbReference type="InterPro" id="IPR004117">
    <property type="entry name" value="7tm6_olfct_rcpt"/>
</dbReference>
<evidence type="ECO:0000256" key="11">
    <source>
        <dbReference type="ARBA" id="ARBA00037946"/>
    </source>
</evidence>
<comment type="function">
    <text evidence="10">Odorant receptor which mediates acceptance or avoidance behavior, depending on its substrates. The odorant receptor repertoire encodes a large collection of odor stimuli that vary widely in identity, intensity, and duration. May form a complex with Orco to form odorant-sensing units, providing sensitive and prolonged odorant signaling and calcium permeability.</text>
</comment>
<comment type="similarity">
    <text evidence="11">Belongs to the insect chemoreceptor superfamily. Heteromeric odorant receptor channel (TC 1.A.69) family. Or2a subfamily.</text>
</comment>
<feature type="transmembrane region" description="Helical" evidence="13">
    <location>
        <begin position="297"/>
        <end position="317"/>
    </location>
</feature>
<keyword evidence="4 13" id="KW-0812">Transmembrane</keyword>
<organism evidence="14 15">
    <name type="scientific">Drosophila hydei</name>
    <name type="common">Fruit fly</name>
    <dbReference type="NCBI Taxonomy" id="7224"/>
    <lineage>
        <taxon>Eukaryota</taxon>
        <taxon>Metazoa</taxon>
        <taxon>Ecdysozoa</taxon>
        <taxon>Arthropoda</taxon>
        <taxon>Hexapoda</taxon>
        <taxon>Insecta</taxon>
        <taxon>Pterygota</taxon>
        <taxon>Neoptera</taxon>
        <taxon>Endopterygota</taxon>
        <taxon>Diptera</taxon>
        <taxon>Brachycera</taxon>
        <taxon>Muscomorpha</taxon>
        <taxon>Ephydroidea</taxon>
        <taxon>Drosophilidae</taxon>
        <taxon>Drosophila</taxon>
    </lineage>
</organism>
<gene>
    <name evidence="15" type="primary">LOC111604282</name>
</gene>
<dbReference type="Proteomes" id="UP000504633">
    <property type="component" value="Unplaced"/>
</dbReference>
<feature type="transmembrane region" description="Helical" evidence="13">
    <location>
        <begin position="45"/>
        <end position="65"/>
    </location>
</feature>
<sequence>MGLDNIKGSRVLVRNLKFCRLWPDPRSTPTTATSTSAPWGRFFRLLQSFAIHFFVTFTFTAMMWMEALSSDDFEHCTDVLFITLTMTSLVAKIFNNWRHAKIARDLLEEWSVSPQFKVRSGAEREMWEREQLRFSRVSLLYSFCSLGVVPCIFISSAYNYPNELPFLVWVPFDWQRPGTFWSLFAYQLFAVPFTCLSNLTSDLLNCYLMLYVSLCLKMLGMRLAALATAEQRDSELQLRVQLLELIALHRRIKVQANMIQTFISKSTLIQILLSAIILCLSIYRLQMLNVFQAPSIFVAMAQYLFAMTMQIFLPSIYGNEITHNADRLPTALYSCNWPDMSWQMRRLILSFMIYLNRPMVLRAGGFFEVGLPLFTKTMNQAYSLLALLLNVNSK</sequence>
<dbReference type="OMA" id="VYYLSAH"/>
<dbReference type="RefSeq" id="XP_023178065.2">
    <property type="nucleotide sequence ID" value="XM_023322297.2"/>
</dbReference>
<dbReference type="OrthoDB" id="7548151at2759"/>
<dbReference type="CTD" id="39641"/>
<dbReference type="AlphaFoldDB" id="A0A6J1M9Q4"/>
<evidence type="ECO:0000256" key="6">
    <source>
        <dbReference type="ARBA" id="ARBA00022989"/>
    </source>
</evidence>
<evidence type="ECO:0000256" key="5">
    <source>
        <dbReference type="ARBA" id="ARBA00022725"/>
    </source>
</evidence>
<name>A0A6J1M9Q4_DROHY</name>
<evidence type="ECO:0000256" key="9">
    <source>
        <dbReference type="ARBA" id="ARBA00023224"/>
    </source>
</evidence>
<comment type="caution">
    <text evidence="13">Lacks conserved residue(s) required for the propagation of feature annotation.</text>
</comment>
<keyword evidence="2" id="KW-1003">Cell membrane</keyword>
<dbReference type="PANTHER" id="PTHR21137:SF37">
    <property type="entry name" value="ODORANT RECEPTOR 46A, ISOFORM B-RELATED"/>
    <property type="match status" value="1"/>
</dbReference>
<dbReference type="GO" id="GO:0005549">
    <property type="term" value="F:odorant binding"/>
    <property type="evidence" value="ECO:0007669"/>
    <property type="project" value="InterPro"/>
</dbReference>
<dbReference type="GO" id="GO:0004984">
    <property type="term" value="F:olfactory receptor activity"/>
    <property type="evidence" value="ECO:0007669"/>
    <property type="project" value="InterPro"/>
</dbReference>
<evidence type="ECO:0000256" key="1">
    <source>
        <dbReference type="ARBA" id="ARBA00004651"/>
    </source>
</evidence>
<evidence type="ECO:0000313" key="14">
    <source>
        <dbReference type="Proteomes" id="UP000504633"/>
    </source>
</evidence>
<dbReference type="GO" id="GO:0005886">
    <property type="term" value="C:plasma membrane"/>
    <property type="evidence" value="ECO:0007669"/>
    <property type="project" value="UniProtKB-SubCell"/>
</dbReference>
<keyword evidence="6 13" id="KW-1133">Transmembrane helix</keyword>
<feature type="transmembrane region" description="Helical" evidence="13">
    <location>
        <begin position="139"/>
        <end position="158"/>
    </location>
</feature>
<dbReference type="PANTHER" id="PTHR21137">
    <property type="entry name" value="ODORANT RECEPTOR"/>
    <property type="match status" value="1"/>
</dbReference>
<dbReference type="KEGG" id="dhe:111604282"/>
<dbReference type="Pfam" id="PF02949">
    <property type="entry name" value="7tm_6"/>
    <property type="match status" value="1"/>
</dbReference>
<reference evidence="15" key="1">
    <citation type="submission" date="2025-08" db="UniProtKB">
        <authorList>
            <consortium name="RefSeq"/>
        </authorList>
    </citation>
    <scope>IDENTIFICATION</scope>
    <source>
        <strain evidence="15">15085-1641.00</strain>
        <tissue evidence="15">Whole body</tissue>
    </source>
</reference>
<proteinExistence type="inferred from homology"/>
<keyword evidence="9 13" id="KW-0807">Transducer</keyword>
<keyword evidence="14" id="KW-1185">Reference proteome</keyword>
<keyword evidence="5 13" id="KW-0552">Olfaction</keyword>
<evidence type="ECO:0000256" key="4">
    <source>
        <dbReference type="ARBA" id="ARBA00022692"/>
    </source>
</evidence>
<keyword evidence="3 13" id="KW-0716">Sensory transduction</keyword>
<comment type="subcellular location">
    <subcellularLocation>
        <location evidence="1 13">Cell membrane</location>
        <topology evidence="1 13">Multi-pass membrane protein</topology>
    </subcellularLocation>
</comment>
<feature type="transmembrane region" description="Helical" evidence="13">
    <location>
        <begin position="267"/>
        <end position="285"/>
    </location>
</feature>
<protein>
    <recommendedName>
        <fullName evidence="13">Odorant receptor</fullName>
    </recommendedName>
</protein>
<evidence type="ECO:0000256" key="7">
    <source>
        <dbReference type="ARBA" id="ARBA00023136"/>
    </source>
</evidence>
<dbReference type="GeneID" id="111604282"/>
<evidence type="ECO:0000313" key="15">
    <source>
        <dbReference type="RefSeq" id="XP_023178065.2"/>
    </source>
</evidence>
<evidence type="ECO:0000256" key="12">
    <source>
        <dbReference type="ARBA" id="ARBA00038679"/>
    </source>
</evidence>
<feature type="transmembrane region" description="Helical" evidence="13">
    <location>
        <begin position="178"/>
        <end position="196"/>
    </location>
</feature>
<accession>A0A6J1M9Q4</accession>
<keyword evidence="8 13" id="KW-0675">Receptor</keyword>
<feature type="transmembrane region" description="Helical" evidence="13">
    <location>
        <begin position="77"/>
        <end position="94"/>
    </location>
</feature>
<evidence type="ECO:0000256" key="8">
    <source>
        <dbReference type="ARBA" id="ARBA00023170"/>
    </source>
</evidence>
<evidence type="ECO:0000256" key="13">
    <source>
        <dbReference type="RuleBase" id="RU351113"/>
    </source>
</evidence>
<evidence type="ECO:0000256" key="3">
    <source>
        <dbReference type="ARBA" id="ARBA00022606"/>
    </source>
</evidence>
<keyword evidence="7 13" id="KW-0472">Membrane</keyword>
<comment type="subunit">
    <text evidence="12">Interacts with Orco. Complexes exist early in the endomembrane system in olfactory sensory neurons (OSNs), coupling these complexes to the conserved ciliary trafficking pathway.</text>
</comment>